<evidence type="ECO:0000256" key="8">
    <source>
        <dbReference type="ARBA" id="ARBA00022833"/>
    </source>
</evidence>
<comment type="catalytic activity">
    <reaction evidence="12">
        <text>tRNA(Cys) + L-cysteine + ATP = L-cysteinyl-tRNA(Cys) + AMP + diphosphate</text>
        <dbReference type="Rhea" id="RHEA:17773"/>
        <dbReference type="Rhea" id="RHEA-COMP:9661"/>
        <dbReference type="Rhea" id="RHEA-COMP:9679"/>
        <dbReference type="ChEBI" id="CHEBI:30616"/>
        <dbReference type="ChEBI" id="CHEBI:33019"/>
        <dbReference type="ChEBI" id="CHEBI:35235"/>
        <dbReference type="ChEBI" id="CHEBI:78442"/>
        <dbReference type="ChEBI" id="CHEBI:78517"/>
        <dbReference type="ChEBI" id="CHEBI:456215"/>
        <dbReference type="EC" id="6.1.1.16"/>
    </reaction>
</comment>
<evidence type="ECO:0000256" key="11">
    <source>
        <dbReference type="ARBA" id="ARBA00023146"/>
    </source>
</evidence>
<dbReference type="InterPro" id="IPR032678">
    <property type="entry name" value="tRNA-synt_1_cat_dom"/>
</dbReference>
<evidence type="ECO:0000256" key="1">
    <source>
        <dbReference type="ARBA" id="ARBA00004496"/>
    </source>
</evidence>
<dbReference type="AlphaFoldDB" id="A0A0R2U844"/>
<evidence type="ECO:0000256" key="2">
    <source>
        <dbReference type="ARBA" id="ARBA00005594"/>
    </source>
</evidence>
<keyword evidence="11 12" id="KW-0030">Aminoacyl-tRNA synthetase</keyword>
<dbReference type="Gene3D" id="1.20.120.1910">
    <property type="entry name" value="Cysteine-tRNA ligase, C-terminal anti-codon recognition domain"/>
    <property type="match status" value="1"/>
</dbReference>
<comment type="cofactor">
    <cofactor evidence="12">
        <name>Zn(2+)</name>
        <dbReference type="ChEBI" id="CHEBI:29105"/>
    </cofactor>
    <text evidence="12">Binds 1 zinc ion per subunit.</text>
</comment>
<comment type="subcellular location">
    <subcellularLocation>
        <location evidence="1 12">Cytoplasm</location>
    </subcellularLocation>
</comment>
<comment type="caution">
    <text evidence="14">The sequence shown here is derived from an EMBL/GenBank/DDBJ whole genome shotgun (WGS) entry which is preliminary data.</text>
</comment>
<comment type="similarity">
    <text evidence="2 12">Belongs to the class-I aminoacyl-tRNA synthetase family.</text>
</comment>
<dbReference type="CDD" id="cd07963">
    <property type="entry name" value="Anticodon_Ia_Cys"/>
    <property type="match status" value="1"/>
</dbReference>
<evidence type="ECO:0000256" key="4">
    <source>
        <dbReference type="ARBA" id="ARBA00022490"/>
    </source>
</evidence>
<sequence>MALRFYNSLTNKKEDFIPIHEGEVGMYVCGMTVYDSCHLGHARAMMAFDILVRYLKNQGYKVNFIRNITDVDDKIIERAIQNNELISDLTQRTISSMHEDFLKLGLELPTAEPRATDHISGMVEMIQDLIEKGHAYHSSGGDVFFAVRTFPEYGKLSNKNIDDLNPGSRIAEDESKQDPLDFVLWKSAKEGEPSWDSPWGKGRPGWHIECSVMSLKNLGEHFDIHGGGPDLLFPHHENEIAQSECSSGKQFANYWLHSGLLKINGEKMSKSLGNFAMLKDLFVSYHPEVLRYYLVSSHYRSSLNFDNASLDQARSALARLYQALASVEGMGHELDQDMMKQFSEVMNDDLNTPEALSILFQLAKLINNSSDSAQTAKYAATLKELSGVLGLLQDDPKVFFQFGSLLLDEEIEQQIALRNKARDTKDFQTADQIRESLLKQGIILDDSSEGTTWKKS</sequence>
<organism evidence="14 15">
    <name type="scientific">SAR86 cluster bacterium BACL1 MAG-120820-bin45</name>
    <dbReference type="NCBI Taxonomy" id="1655612"/>
    <lineage>
        <taxon>Bacteria</taxon>
        <taxon>Pseudomonadati</taxon>
        <taxon>Pseudomonadota</taxon>
        <taxon>Gammaproteobacteria</taxon>
        <taxon>SAR86 cluster</taxon>
    </lineage>
</organism>
<feature type="domain" description="Cysteinyl-tRNA synthetase class Ia DALR" evidence="13">
    <location>
        <begin position="341"/>
        <end position="400"/>
    </location>
</feature>
<dbReference type="FunFam" id="3.40.50.620:FF:000009">
    <property type="entry name" value="Cysteine--tRNA ligase"/>
    <property type="match status" value="1"/>
</dbReference>
<dbReference type="EMBL" id="LICS01000033">
    <property type="protein sequence ID" value="KRO95406.1"/>
    <property type="molecule type" value="Genomic_DNA"/>
</dbReference>
<feature type="binding site" evidence="12">
    <location>
        <position position="239"/>
    </location>
    <ligand>
        <name>Zn(2+)</name>
        <dbReference type="ChEBI" id="CHEBI:29105"/>
    </ligand>
</feature>
<feature type="binding site" evidence="12">
    <location>
        <position position="210"/>
    </location>
    <ligand>
        <name>Zn(2+)</name>
        <dbReference type="ChEBI" id="CHEBI:29105"/>
    </ligand>
</feature>
<comment type="subunit">
    <text evidence="3 12">Monomer.</text>
</comment>
<dbReference type="InterPro" id="IPR009080">
    <property type="entry name" value="tRNAsynth_Ia_anticodon-bd"/>
</dbReference>
<feature type="binding site" evidence="12">
    <location>
        <position position="235"/>
    </location>
    <ligand>
        <name>Zn(2+)</name>
        <dbReference type="ChEBI" id="CHEBI:29105"/>
    </ligand>
</feature>
<keyword evidence="4 12" id="KW-0963">Cytoplasm</keyword>
<dbReference type="NCBIfam" id="TIGR00435">
    <property type="entry name" value="cysS"/>
    <property type="match status" value="1"/>
</dbReference>
<dbReference type="InterPro" id="IPR015273">
    <property type="entry name" value="Cys-tRNA-synt_Ia_DALR"/>
</dbReference>
<accession>A0A0R2U844</accession>
<keyword evidence="6 12" id="KW-0479">Metal-binding</keyword>
<dbReference type="EC" id="6.1.1.16" evidence="12"/>
<evidence type="ECO:0000313" key="14">
    <source>
        <dbReference type="EMBL" id="KRO95406.1"/>
    </source>
</evidence>
<dbReference type="InterPro" id="IPR014729">
    <property type="entry name" value="Rossmann-like_a/b/a_fold"/>
</dbReference>
<dbReference type="Pfam" id="PF01406">
    <property type="entry name" value="tRNA-synt_1e"/>
    <property type="match status" value="1"/>
</dbReference>
<keyword evidence="5 12" id="KW-0436">Ligase</keyword>
<evidence type="ECO:0000256" key="3">
    <source>
        <dbReference type="ARBA" id="ARBA00011245"/>
    </source>
</evidence>
<keyword evidence="10 12" id="KW-0648">Protein biosynthesis</keyword>
<dbReference type="Pfam" id="PF09190">
    <property type="entry name" value="DALR_2"/>
    <property type="match status" value="1"/>
</dbReference>
<dbReference type="GO" id="GO:0005829">
    <property type="term" value="C:cytosol"/>
    <property type="evidence" value="ECO:0007669"/>
    <property type="project" value="TreeGrafter"/>
</dbReference>
<dbReference type="SUPFAM" id="SSF52374">
    <property type="entry name" value="Nucleotidylyl transferase"/>
    <property type="match status" value="1"/>
</dbReference>
<evidence type="ECO:0000259" key="13">
    <source>
        <dbReference type="SMART" id="SM00840"/>
    </source>
</evidence>
<name>A0A0R2U844_9GAMM</name>
<dbReference type="PANTHER" id="PTHR10890">
    <property type="entry name" value="CYSTEINYL-TRNA SYNTHETASE"/>
    <property type="match status" value="1"/>
</dbReference>
<dbReference type="Gene3D" id="3.40.50.620">
    <property type="entry name" value="HUPs"/>
    <property type="match status" value="1"/>
</dbReference>
<feature type="binding site" evidence="12">
    <location>
        <position position="270"/>
    </location>
    <ligand>
        <name>ATP</name>
        <dbReference type="ChEBI" id="CHEBI:30616"/>
    </ligand>
</feature>
<dbReference type="PANTHER" id="PTHR10890:SF3">
    <property type="entry name" value="CYSTEINE--TRNA LIGASE, CYTOPLASMIC"/>
    <property type="match status" value="1"/>
</dbReference>
<dbReference type="SMART" id="SM00840">
    <property type="entry name" value="DALR_2"/>
    <property type="match status" value="1"/>
</dbReference>
<evidence type="ECO:0000313" key="15">
    <source>
        <dbReference type="Proteomes" id="UP000051027"/>
    </source>
</evidence>
<evidence type="ECO:0000256" key="10">
    <source>
        <dbReference type="ARBA" id="ARBA00022917"/>
    </source>
</evidence>
<evidence type="ECO:0000256" key="6">
    <source>
        <dbReference type="ARBA" id="ARBA00022723"/>
    </source>
</evidence>
<feature type="short sequence motif" description="'KMSKS' region" evidence="12">
    <location>
        <begin position="267"/>
        <end position="271"/>
    </location>
</feature>
<feature type="short sequence motif" description="'HIGH' region" evidence="12">
    <location>
        <begin position="31"/>
        <end position="41"/>
    </location>
</feature>
<evidence type="ECO:0000256" key="5">
    <source>
        <dbReference type="ARBA" id="ARBA00022598"/>
    </source>
</evidence>
<evidence type="ECO:0000256" key="9">
    <source>
        <dbReference type="ARBA" id="ARBA00022840"/>
    </source>
</evidence>
<feature type="binding site" evidence="12">
    <location>
        <position position="29"/>
    </location>
    <ligand>
        <name>Zn(2+)</name>
        <dbReference type="ChEBI" id="CHEBI:29105"/>
    </ligand>
</feature>
<keyword evidence="9 12" id="KW-0067">ATP-binding</keyword>
<dbReference type="Proteomes" id="UP000051027">
    <property type="component" value="Unassembled WGS sequence"/>
</dbReference>
<keyword evidence="8 12" id="KW-0862">Zinc</keyword>
<evidence type="ECO:0000256" key="12">
    <source>
        <dbReference type="HAMAP-Rule" id="MF_00041"/>
    </source>
</evidence>
<dbReference type="SUPFAM" id="SSF47323">
    <property type="entry name" value="Anticodon-binding domain of a subclass of class I aminoacyl-tRNA synthetases"/>
    <property type="match status" value="1"/>
</dbReference>
<reference evidence="14 15" key="1">
    <citation type="submission" date="2015-10" db="EMBL/GenBank/DDBJ databases">
        <title>Metagenome-Assembled Genomes uncover a global brackish microbiome.</title>
        <authorList>
            <person name="Hugerth L.W."/>
            <person name="Larsson J."/>
            <person name="Alneberg J."/>
            <person name="Lindh M.V."/>
            <person name="Legrand C."/>
            <person name="Pinhassi J."/>
            <person name="Andersson A.F."/>
        </authorList>
    </citation>
    <scope>NUCLEOTIDE SEQUENCE [LARGE SCALE GENOMIC DNA]</scope>
    <source>
        <strain evidence="14">BACL1 MAG-120820-bin45</strain>
    </source>
</reference>
<keyword evidence="7 12" id="KW-0547">Nucleotide-binding</keyword>
<gene>
    <name evidence="12" type="primary">cysS</name>
    <name evidence="14" type="ORF">ABS10_01400</name>
</gene>
<evidence type="ECO:0000256" key="7">
    <source>
        <dbReference type="ARBA" id="ARBA00022741"/>
    </source>
</evidence>
<dbReference type="GO" id="GO:0004817">
    <property type="term" value="F:cysteine-tRNA ligase activity"/>
    <property type="evidence" value="ECO:0007669"/>
    <property type="project" value="UniProtKB-UniRule"/>
</dbReference>
<dbReference type="PRINTS" id="PR00983">
    <property type="entry name" value="TRNASYNTHCYS"/>
</dbReference>
<dbReference type="STRING" id="1655612.ABS10_01400"/>
<dbReference type="InterPro" id="IPR015803">
    <property type="entry name" value="Cys-tRNA-ligase"/>
</dbReference>
<protein>
    <recommendedName>
        <fullName evidence="12">Cysteine--tRNA ligase</fullName>
        <ecNumber evidence="12">6.1.1.16</ecNumber>
    </recommendedName>
    <alternativeName>
        <fullName evidence="12">Cysteinyl-tRNA synthetase</fullName>
        <shortName evidence="12">CysRS</shortName>
    </alternativeName>
</protein>
<dbReference type="GO" id="GO:0006423">
    <property type="term" value="P:cysteinyl-tRNA aminoacylation"/>
    <property type="evidence" value="ECO:0007669"/>
    <property type="project" value="UniProtKB-UniRule"/>
</dbReference>
<dbReference type="GO" id="GO:0005524">
    <property type="term" value="F:ATP binding"/>
    <property type="evidence" value="ECO:0007669"/>
    <property type="project" value="UniProtKB-UniRule"/>
</dbReference>
<dbReference type="InterPro" id="IPR024909">
    <property type="entry name" value="Cys-tRNA/MSH_ligase"/>
</dbReference>
<dbReference type="GO" id="GO:0008270">
    <property type="term" value="F:zinc ion binding"/>
    <property type="evidence" value="ECO:0007669"/>
    <property type="project" value="UniProtKB-UniRule"/>
</dbReference>
<dbReference type="CDD" id="cd00672">
    <property type="entry name" value="CysRS_core"/>
    <property type="match status" value="1"/>
</dbReference>
<dbReference type="HAMAP" id="MF_00041">
    <property type="entry name" value="Cys_tRNA_synth"/>
    <property type="match status" value="1"/>
</dbReference>
<proteinExistence type="inferred from homology"/>